<dbReference type="AlphaFoldDB" id="X1I8S0"/>
<dbReference type="EMBL" id="BARU01030655">
    <property type="protein sequence ID" value="GAH65690.1"/>
    <property type="molecule type" value="Genomic_DNA"/>
</dbReference>
<comment type="caution">
    <text evidence="1">The sequence shown here is derived from an EMBL/GenBank/DDBJ whole genome shotgun (WGS) entry which is preliminary data.</text>
</comment>
<protein>
    <submittedName>
        <fullName evidence="1">Uncharacterized protein</fullName>
    </submittedName>
</protein>
<gene>
    <name evidence="1" type="ORF">S03H2_48597</name>
</gene>
<name>X1I8S0_9ZZZZ</name>
<proteinExistence type="predicted"/>
<accession>X1I8S0</accession>
<organism evidence="1">
    <name type="scientific">marine sediment metagenome</name>
    <dbReference type="NCBI Taxonomy" id="412755"/>
    <lineage>
        <taxon>unclassified sequences</taxon>
        <taxon>metagenomes</taxon>
        <taxon>ecological metagenomes</taxon>
    </lineage>
</organism>
<sequence>NINVLVTSGKNLNQFHKFWNNEKEIIGTIISN</sequence>
<feature type="non-terminal residue" evidence="1">
    <location>
        <position position="1"/>
    </location>
</feature>
<reference evidence="1" key="1">
    <citation type="journal article" date="2014" name="Front. Microbiol.">
        <title>High frequency of phylogenetically diverse reductive dehalogenase-homologous genes in deep subseafloor sedimentary metagenomes.</title>
        <authorList>
            <person name="Kawai M."/>
            <person name="Futagami T."/>
            <person name="Toyoda A."/>
            <person name="Takaki Y."/>
            <person name="Nishi S."/>
            <person name="Hori S."/>
            <person name="Arai W."/>
            <person name="Tsubouchi T."/>
            <person name="Morono Y."/>
            <person name="Uchiyama I."/>
            <person name="Ito T."/>
            <person name="Fujiyama A."/>
            <person name="Inagaki F."/>
            <person name="Takami H."/>
        </authorList>
    </citation>
    <scope>NUCLEOTIDE SEQUENCE</scope>
    <source>
        <strain evidence="1">Expedition CK06-06</strain>
    </source>
</reference>
<evidence type="ECO:0000313" key="1">
    <source>
        <dbReference type="EMBL" id="GAH65690.1"/>
    </source>
</evidence>